<evidence type="ECO:0000313" key="4">
    <source>
        <dbReference type="EMBL" id="KAL0634188.1"/>
    </source>
</evidence>
<dbReference type="EMBL" id="JBBBZM010000101">
    <property type="protein sequence ID" value="KAL0634188.1"/>
    <property type="molecule type" value="Genomic_DNA"/>
</dbReference>
<dbReference type="SUPFAM" id="SSF48403">
    <property type="entry name" value="Ankyrin repeat"/>
    <property type="match status" value="1"/>
</dbReference>
<dbReference type="Gene3D" id="1.25.40.20">
    <property type="entry name" value="Ankyrin repeat-containing domain"/>
    <property type="match status" value="2"/>
</dbReference>
<dbReference type="InterPro" id="IPR036770">
    <property type="entry name" value="Ankyrin_rpt-contain_sf"/>
</dbReference>
<keyword evidence="2 3" id="KW-0040">ANK repeat</keyword>
<dbReference type="Pfam" id="PF12796">
    <property type="entry name" value="Ank_2"/>
    <property type="match status" value="1"/>
</dbReference>
<protein>
    <recommendedName>
        <fullName evidence="6">Ankyrin</fullName>
    </recommendedName>
</protein>
<accession>A0ABR3GEA3</accession>
<keyword evidence="1" id="KW-0677">Repeat</keyword>
<dbReference type="PROSITE" id="PS50297">
    <property type="entry name" value="ANK_REP_REGION"/>
    <property type="match status" value="1"/>
</dbReference>
<comment type="caution">
    <text evidence="4">The sequence shown here is derived from an EMBL/GenBank/DDBJ whole genome shotgun (WGS) entry which is preliminary data.</text>
</comment>
<name>A0ABR3GEA3_9PEZI</name>
<organism evidence="4 5">
    <name type="scientific">Discina gigas</name>
    <dbReference type="NCBI Taxonomy" id="1032678"/>
    <lineage>
        <taxon>Eukaryota</taxon>
        <taxon>Fungi</taxon>
        <taxon>Dikarya</taxon>
        <taxon>Ascomycota</taxon>
        <taxon>Pezizomycotina</taxon>
        <taxon>Pezizomycetes</taxon>
        <taxon>Pezizales</taxon>
        <taxon>Discinaceae</taxon>
        <taxon>Discina</taxon>
    </lineage>
</organism>
<evidence type="ECO:0000256" key="3">
    <source>
        <dbReference type="PROSITE-ProRule" id="PRU00023"/>
    </source>
</evidence>
<evidence type="ECO:0000256" key="1">
    <source>
        <dbReference type="ARBA" id="ARBA00022737"/>
    </source>
</evidence>
<dbReference type="InterPro" id="IPR002110">
    <property type="entry name" value="Ankyrin_rpt"/>
</dbReference>
<proteinExistence type="predicted"/>
<evidence type="ECO:0000313" key="5">
    <source>
        <dbReference type="Proteomes" id="UP001447188"/>
    </source>
</evidence>
<dbReference type="Proteomes" id="UP001447188">
    <property type="component" value="Unassembled WGS sequence"/>
</dbReference>
<dbReference type="SMART" id="SM00248">
    <property type="entry name" value="ANK"/>
    <property type="match status" value="8"/>
</dbReference>
<feature type="repeat" description="ANK" evidence="3">
    <location>
        <begin position="336"/>
        <end position="368"/>
    </location>
</feature>
<reference evidence="4 5" key="1">
    <citation type="submission" date="2024-02" db="EMBL/GenBank/DDBJ databases">
        <title>Discinaceae phylogenomics.</title>
        <authorList>
            <person name="Dirks A.C."/>
            <person name="James T.Y."/>
        </authorList>
    </citation>
    <scope>NUCLEOTIDE SEQUENCE [LARGE SCALE GENOMIC DNA]</scope>
    <source>
        <strain evidence="4 5">ACD0624</strain>
    </source>
</reference>
<feature type="non-terminal residue" evidence="4">
    <location>
        <position position="1"/>
    </location>
</feature>
<keyword evidence="5" id="KW-1185">Reference proteome</keyword>
<feature type="repeat" description="ANK" evidence="3">
    <location>
        <begin position="166"/>
        <end position="198"/>
    </location>
</feature>
<evidence type="ECO:0000256" key="2">
    <source>
        <dbReference type="ARBA" id="ARBA00023043"/>
    </source>
</evidence>
<dbReference type="PANTHER" id="PTHR24198">
    <property type="entry name" value="ANKYRIN REPEAT AND PROTEIN KINASE DOMAIN-CONTAINING PROTEIN"/>
    <property type="match status" value="1"/>
</dbReference>
<sequence>DLVLLRCLTLLVSMKNTHNAFAERLVEDEPDFDTSPRSVLYQRLWLASTEAVPRIRRRREILSLDISSDNINLRLFSWVTEQRHETLARLLLEAFDITVGEEIAVWLSLKVAAESGHVAALAFHLSELGMNDTALARWGPRLVEGAAAREDLIVLDMLLNVGTILVGSRVLASACWSGHDAVVNCLLQAGVDVNQDDALRDAVMSRHEIIVDLLLQNGARPDSVCLEVAIQMGVESMADKFLQAGAVIKPNHLNDAIEAGLERIVDKILQSGAKFPLADAAKVAISKQNEVMFDKLLKAGANAAEDGFLSCAIRYGQEAIVHKLLQAGADAGADIKGKPLLSKAAGSGHRGIVNLLVQAGADHMIDDALDVAARVGNEEIVDILLEAGADINACAALVNAVRYGHKSIVEKLLRAGAIVSTGNGDSAPLINAMDRRNEALVVMLLKAGASLGPFVRSNSLTDLQSDIDQWDPTLVDLVLQEFAEDKPVRG</sequence>
<feature type="repeat" description="ANK" evidence="3">
    <location>
        <begin position="368"/>
        <end position="396"/>
    </location>
</feature>
<evidence type="ECO:0008006" key="6">
    <source>
        <dbReference type="Google" id="ProtNLM"/>
    </source>
</evidence>
<dbReference type="PROSITE" id="PS50088">
    <property type="entry name" value="ANK_REPEAT"/>
    <property type="match status" value="3"/>
</dbReference>
<gene>
    <name evidence="4" type="ORF">Q9L58_006864</name>
</gene>
<dbReference type="PANTHER" id="PTHR24198:SF165">
    <property type="entry name" value="ANKYRIN REPEAT-CONTAINING PROTEIN-RELATED"/>
    <property type="match status" value="1"/>
</dbReference>